<dbReference type="Gene3D" id="1.10.443.10">
    <property type="entry name" value="Intergrase catalytic core"/>
    <property type="match status" value="1"/>
</dbReference>
<dbReference type="Pfam" id="PF00589">
    <property type="entry name" value="Phage_integrase"/>
    <property type="match status" value="1"/>
</dbReference>
<sequence length="362" mass="41005">MGRARKDGDPMGLAGTRLSFKHNAFYYRHRDGRWERMGTDVRTAKERAAIYNSPADNYGTTAYWLDQFLVDCQQRVSIKDLAPRTLSDYTKDSEPLKVFFGAMLPEHIEPHHVQAYLDAGSAAERGVRANREKACLSSCLSWLIRTNKCPGLKINPCMQKSGTRENSEKKRDRYVTHQEYQEVYALAWPQVRVLMELTYRTLQRPESDIIYWTPKVLARDPHTGNRIITFEQGKTGTRLKIAMTEGLEKLINRAVGTNPQMDQPLVHTRAGTGYTYGGINSMLGKAIRTANEIRASKNIPPMASFGFRDLKGKGATDMWLAGTPIEQIQLLCGHSDKATTERYIKARWRATAQPNETAVMTV</sequence>
<organism evidence="6 7">
    <name type="scientific">Comamonas thiooxydans</name>
    <dbReference type="NCBI Taxonomy" id="363952"/>
    <lineage>
        <taxon>Bacteria</taxon>
        <taxon>Pseudomonadati</taxon>
        <taxon>Pseudomonadota</taxon>
        <taxon>Betaproteobacteria</taxon>
        <taxon>Burkholderiales</taxon>
        <taxon>Comamonadaceae</taxon>
        <taxon>Comamonas</taxon>
    </lineage>
</organism>
<keyword evidence="3" id="KW-0233">DNA recombination</keyword>
<proteinExistence type="predicted"/>
<evidence type="ECO:0000256" key="3">
    <source>
        <dbReference type="ARBA" id="ARBA00023172"/>
    </source>
</evidence>
<dbReference type="GO" id="GO:0006310">
    <property type="term" value="P:DNA recombination"/>
    <property type="evidence" value="ECO:0007669"/>
    <property type="project" value="UniProtKB-KW"/>
</dbReference>
<dbReference type="SUPFAM" id="SSF56349">
    <property type="entry name" value="DNA breaking-rejoining enzymes"/>
    <property type="match status" value="1"/>
</dbReference>
<keyword evidence="1" id="KW-0229">DNA integration</keyword>
<feature type="domain" description="Core-binding (CB)" evidence="5">
    <location>
        <begin position="59"/>
        <end position="144"/>
    </location>
</feature>
<keyword evidence="7" id="KW-1185">Reference proteome</keyword>
<dbReference type="InterPro" id="IPR010998">
    <property type="entry name" value="Integrase_recombinase_N"/>
</dbReference>
<keyword evidence="2 4" id="KW-0238">DNA-binding</keyword>
<dbReference type="PROSITE" id="PS51900">
    <property type="entry name" value="CB"/>
    <property type="match status" value="1"/>
</dbReference>
<evidence type="ECO:0000256" key="4">
    <source>
        <dbReference type="PROSITE-ProRule" id="PRU01248"/>
    </source>
</evidence>
<dbReference type="InterPro" id="IPR011010">
    <property type="entry name" value="DNA_brk_join_enz"/>
</dbReference>
<evidence type="ECO:0000256" key="1">
    <source>
        <dbReference type="ARBA" id="ARBA00022908"/>
    </source>
</evidence>
<evidence type="ECO:0000313" key="7">
    <source>
        <dbReference type="Proteomes" id="UP000029549"/>
    </source>
</evidence>
<dbReference type="Proteomes" id="UP000029549">
    <property type="component" value="Unassembled WGS sequence"/>
</dbReference>
<evidence type="ECO:0000256" key="2">
    <source>
        <dbReference type="ARBA" id="ARBA00023125"/>
    </source>
</evidence>
<dbReference type="InterPro" id="IPR002104">
    <property type="entry name" value="Integrase_catalytic"/>
</dbReference>
<evidence type="ECO:0000259" key="5">
    <source>
        <dbReference type="PROSITE" id="PS51900"/>
    </source>
</evidence>
<accession>A0A0E3BT12</accession>
<dbReference type="GO" id="GO:0003677">
    <property type="term" value="F:DNA binding"/>
    <property type="evidence" value="ECO:0007669"/>
    <property type="project" value="UniProtKB-UniRule"/>
</dbReference>
<reference evidence="6 7" key="1">
    <citation type="submission" date="2013-09" db="EMBL/GenBank/DDBJ databases">
        <title>High correlation between genotypes and phenotypes of environmental bacteria Comamonas testosteroni strains.</title>
        <authorList>
            <person name="Liu L."/>
            <person name="Zhu W."/>
            <person name="Xia X."/>
            <person name="Xu B."/>
            <person name="Luo M."/>
            <person name="Wang G."/>
        </authorList>
    </citation>
    <scope>NUCLEOTIDE SEQUENCE [LARGE SCALE GENOMIC DNA]</scope>
    <source>
        <strain evidence="6 7">DF2</strain>
    </source>
</reference>
<comment type="caution">
    <text evidence="6">The sequence shown here is derived from an EMBL/GenBank/DDBJ whole genome shotgun (WGS) entry which is preliminary data.</text>
</comment>
<name>A0A0E3BT12_9BURK</name>
<dbReference type="Gene3D" id="1.10.150.130">
    <property type="match status" value="1"/>
</dbReference>
<dbReference type="EMBL" id="AWTP01000117">
    <property type="protein sequence ID" value="KGH10126.1"/>
    <property type="molecule type" value="Genomic_DNA"/>
</dbReference>
<gene>
    <name evidence="6" type="ORF">P608_15690</name>
</gene>
<dbReference type="GO" id="GO:0015074">
    <property type="term" value="P:DNA integration"/>
    <property type="evidence" value="ECO:0007669"/>
    <property type="project" value="UniProtKB-KW"/>
</dbReference>
<protein>
    <submittedName>
        <fullName evidence="6">Integrase</fullName>
    </submittedName>
</protein>
<dbReference type="InterPro" id="IPR013762">
    <property type="entry name" value="Integrase-like_cat_sf"/>
</dbReference>
<dbReference type="AlphaFoldDB" id="A0A0E3BT12"/>
<dbReference type="InterPro" id="IPR044068">
    <property type="entry name" value="CB"/>
</dbReference>
<evidence type="ECO:0000313" key="6">
    <source>
        <dbReference type="EMBL" id="KGH10126.1"/>
    </source>
</evidence>